<dbReference type="Proteomes" id="UP000292781">
    <property type="component" value="Unassembled WGS sequence"/>
</dbReference>
<dbReference type="Gene3D" id="3.10.590.10">
    <property type="entry name" value="ph1033 like domains"/>
    <property type="match status" value="1"/>
</dbReference>
<dbReference type="RefSeq" id="WP_131310310.1">
    <property type="nucleotide sequence ID" value="NZ_SJFN01000021.1"/>
</dbReference>
<dbReference type="OrthoDB" id="9791347at2"/>
<dbReference type="AlphaFoldDB" id="A0A4Q9VNL9"/>
<accession>A0A4Q9VNL9</accession>
<dbReference type="SUPFAM" id="SSF88697">
    <property type="entry name" value="PUA domain-like"/>
    <property type="match status" value="1"/>
</dbReference>
<name>A0A4Q9VNL9_9HYPH</name>
<dbReference type="InterPro" id="IPR047197">
    <property type="entry name" value="THYN1-like_EVE"/>
</dbReference>
<comment type="caution">
    <text evidence="2">The sequence shown here is derived from an EMBL/GenBank/DDBJ whole genome shotgun (WGS) entry which is preliminary data.</text>
</comment>
<sequence length="139" mass="15019">MAHWLYKSEPGVWSWDAQVAAGAAGTYWDGVRNHLANAHMKAMAVGDRGFFYHSNEGKAVVGIVEVAAAWAPDPADPKGTFGAVTLRAVEPLPRPVGLVEIKADLRLTEMVLVKNSRLSVQPVTDDEWRLICDLGGLAP</sequence>
<protein>
    <submittedName>
        <fullName evidence="2">EVE domain-containing protein</fullName>
    </submittedName>
</protein>
<organism evidence="2 3">
    <name type="scientific">Siculibacillus lacustris</name>
    <dbReference type="NCBI Taxonomy" id="1549641"/>
    <lineage>
        <taxon>Bacteria</taxon>
        <taxon>Pseudomonadati</taxon>
        <taxon>Pseudomonadota</taxon>
        <taxon>Alphaproteobacteria</taxon>
        <taxon>Hyphomicrobiales</taxon>
        <taxon>Ancalomicrobiaceae</taxon>
        <taxon>Siculibacillus</taxon>
    </lineage>
</organism>
<dbReference type="CDD" id="cd21133">
    <property type="entry name" value="EVE"/>
    <property type="match status" value="1"/>
</dbReference>
<proteinExistence type="predicted"/>
<dbReference type="Pfam" id="PF01878">
    <property type="entry name" value="EVE"/>
    <property type="match status" value="1"/>
</dbReference>
<gene>
    <name evidence="2" type="ORF">EYW49_14515</name>
</gene>
<evidence type="ECO:0000259" key="1">
    <source>
        <dbReference type="Pfam" id="PF01878"/>
    </source>
</evidence>
<keyword evidence="3" id="KW-1185">Reference proteome</keyword>
<dbReference type="InterPro" id="IPR052181">
    <property type="entry name" value="5hmC_binding"/>
</dbReference>
<dbReference type="PANTHER" id="PTHR14087:SF7">
    <property type="entry name" value="THYMOCYTE NUCLEAR PROTEIN 1"/>
    <property type="match status" value="1"/>
</dbReference>
<reference evidence="2 3" key="1">
    <citation type="submission" date="2019-02" db="EMBL/GenBank/DDBJ databases">
        <title>Siculibacillus lacustris gen. nov., sp. nov., a new rosette-forming bacterium isolated from a freshwater crater lake (Lake St. Ana, Romania).</title>
        <authorList>
            <person name="Felfoldi T."/>
            <person name="Marton Z."/>
            <person name="Szabo A."/>
            <person name="Mentes A."/>
            <person name="Boka K."/>
            <person name="Marialigeti K."/>
            <person name="Mathe I."/>
            <person name="Koncz M."/>
            <person name="Schumann P."/>
            <person name="Toth E."/>
        </authorList>
    </citation>
    <scope>NUCLEOTIDE SEQUENCE [LARGE SCALE GENOMIC DNA]</scope>
    <source>
        <strain evidence="2 3">SA-279</strain>
    </source>
</reference>
<dbReference type="InterPro" id="IPR015947">
    <property type="entry name" value="PUA-like_sf"/>
</dbReference>
<evidence type="ECO:0000313" key="2">
    <source>
        <dbReference type="EMBL" id="TBW36314.1"/>
    </source>
</evidence>
<dbReference type="InterPro" id="IPR002740">
    <property type="entry name" value="EVE_domain"/>
</dbReference>
<dbReference type="EMBL" id="SJFN01000021">
    <property type="protein sequence ID" value="TBW36314.1"/>
    <property type="molecule type" value="Genomic_DNA"/>
</dbReference>
<feature type="domain" description="EVE" evidence="1">
    <location>
        <begin position="2"/>
        <end position="133"/>
    </location>
</feature>
<dbReference type="PANTHER" id="PTHR14087">
    <property type="entry name" value="THYMOCYTE NUCLEAR PROTEIN 1"/>
    <property type="match status" value="1"/>
</dbReference>
<evidence type="ECO:0000313" key="3">
    <source>
        <dbReference type="Proteomes" id="UP000292781"/>
    </source>
</evidence>